<keyword evidence="6" id="KW-0539">Nucleus</keyword>
<feature type="region of interest" description="Disordered" evidence="7">
    <location>
        <begin position="38"/>
        <end position="87"/>
    </location>
</feature>
<keyword evidence="4 8" id="KW-1133">Transmembrane helix</keyword>
<feature type="compositionally biased region" description="Acidic residues" evidence="7">
    <location>
        <begin position="65"/>
        <end position="80"/>
    </location>
</feature>
<feature type="compositionally biased region" description="Polar residues" evidence="7">
    <location>
        <begin position="139"/>
        <end position="148"/>
    </location>
</feature>
<dbReference type="GO" id="GO:0005637">
    <property type="term" value="C:nuclear inner membrane"/>
    <property type="evidence" value="ECO:0007669"/>
    <property type="project" value="UniProtKB-SubCell"/>
</dbReference>
<evidence type="ECO:0000256" key="4">
    <source>
        <dbReference type="ARBA" id="ARBA00022989"/>
    </source>
</evidence>
<dbReference type="CDD" id="cd12939">
    <property type="entry name" value="LEM_emerin"/>
    <property type="match status" value="1"/>
</dbReference>
<evidence type="ECO:0000256" key="6">
    <source>
        <dbReference type="ARBA" id="ARBA00023242"/>
    </source>
</evidence>
<feature type="region of interest" description="Disordered" evidence="7">
    <location>
        <begin position="136"/>
        <end position="189"/>
    </location>
</feature>
<feature type="transmembrane region" description="Helical" evidence="8">
    <location>
        <begin position="502"/>
        <end position="522"/>
    </location>
</feature>
<feature type="domain" description="LEM" evidence="9">
    <location>
        <begin position="97"/>
        <end position="141"/>
    </location>
</feature>
<dbReference type="InterPro" id="IPR018996">
    <property type="entry name" value="Man1/Src1-like_C"/>
</dbReference>
<feature type="compositionally biased region" description="Basic and acidic residues" evidence="7">
    <location>
        <begin position="330"/>
        <end position="343"/>
    </location>
</feature>
<dbReference type="InterPro" id="IPR034989">
    <property type="entry name" value="LEM_emerin"/>
</dbReference>
<dbReference type="Pfam" id="PF03020">
    <property type="entry name" value="LEM"/>
    <property type="match status" value="2"/>
</dbReference>
<dbReference type="InterPro" id="IPR011015">
    <property type="entry name" value="LEM/LEM-like_dom_sf"/>
</dbReference>
<dbReference type="CDD" id="cd12934">
    <property type="entry name" value="LEM"/>
    <property type="match status" value="1"/>
</dbReference>
<evidence type="ECO:0000256" key="3">
    <source>
        <dbReference type="ARBA" id="ARBA00022692"/>
    </source>
</evidence>
<dbReference type="EMBL" id="FN654524">
    <property type="protein sequence ID" value="CBY34599.1"/>
    <property type="molecule type" value="Genomic_DNA"/>
</dbReference>
<keyword evidence="3 8" id="KW-0812">Transmembrane</keyword>
<dbReference type="InterPro" id="IPR052277">
    <property type="entry name" value="INM_ESCRT-Associated"/>
</dbReference>
<sequence length="729" mass="82523">MDDAEIRAQLKELGEKCGPLTATTRKIYIKKIEKLRAAKGLTNPPPQVSKIATPKKTQPQVVIEDSSDEEDDEPTPEAQEDFTFKKPNVISENDINIADPADLTNDDIIKVLRFYGIRHGPVNPQTRKVYHKKIREAQGESQTSSLLEFSTDDEPVQNSQLRQERQTQKVFVRKSPRKSPKKAVQVESMPEPDVIEQFSSSDDDDLPGMVDMGTSCLEPSILVTPERTEPRTPLRERNATPSGLEHNIAPMKQSTSKISPLATETNSPSLVYDRQPIVRPRNVKRTPPRQTPSVKRRSEEGMSLPQPSAHRSPPPPNRHASILTQAPQPPEKRQRTERGRTSESIEDTFAIRMSYYLPFIALGGFFFIVGTYCFKAGLTILPDISEEVESNDQTPMEFTDIGDNIKSKIVDVFNQVEYNTRMAVCDYSNILAGPKDVSKLTSLSSLNFGNEINEEITKEIMSNENIANFLTISEDGFVSLNDDGKIDLGFTCQAVKVLTENYFTIQVATFFFALSFIASYFWKKVAEKKRKSEIEIQQVVREIIDCLQNHSARNGSTGASIERIRDQIIPMGDDTLAKLWPKAVSSIKRDSRLRTELKTVNGEEGEYWAWIDSSIKAHDEKTTRVAALAECLKIRNLLAPKDHNKDEHDLIRKTILNWCSGLNGIYDIELVPEDGTVYIKCSSCEMAGKAYERMRANWYKRNLIQIKYIKLSVYHRRFKNSVNKNTIIA</sequence>
<dbReference type="Gene3D" id="3.30.70.330">
    <property type="match status" value="1"/>
</dbReference>
<organism evidence="10">
    <name type="scientific">Oikopleura dioica</name>
    <name type="common">Tunicate</name>
    <dbReference type="NCBI Taxonomy" id="34765"/>
    <lineage>
        <taxon>Eukaryota</taxon>
        <taxon>Metazoa</taxon>
        <taxon>Chordata</taxon>
        <taxon>Tunicata</taxon>
        <taxon>Appendicularia</taxon>
        <taxon>Copelata</taxon>
        <taxon>Oikopleuridae</taxon>
        <taxon>Oikopleura</taxon>
    </lineage>
</organism>
<dbReference type="InterPro" id="IPR003887">
    <property type="entry name" value="LEM_dom"/>
</dbReference>
<dbReference type="CDD" id="cd12286">
    <property type="entry name" value="RRM_Man1"/>
    <property type="match status" value="1"/>
</dbReference>
<evidence type="ECO:0000313" key="10">
    <source>
        <dbReference type="EMBL" id="CBY34599.1"/>
    </source>
</evidence>
<dbReference type="GO" id="GO:0031490">
    <property type="term" value="F:chromatin DNA binding"/>
    <property type="evidence" value="ECO:0007669"/>
    <property type="project" value="TreeGrafter"/>
</dbReference>
<dbReference type="Gene3D" id="1.10.720.40">
    <property type="match status" value="2"/>
</dbReference>
<dbReference type="Pfam" id="PF09402">
    <property type="entry name" value="MSC"/>
    <property type="match status" value="1"/>
</dbReference>
<feature type="compositionally biased region" description="Polar residues" evidence="7">
    <location>
        <begin position="252"/>
        <end position="269"/>
    </location>
</feature>
<dbReference type="Proteomes" id="UP000011014">
    <property type="component" value="Unassembled WGS sequence"/>
</dbReference>
<dbReference type="PANTHER" id="PTHR13428:SF12">
    <property type="entry name" value="INNER NUCLEAR MEMBRANE PROTEIN MAN1"/>
    <property type="match status" value="1"/>
</dbReference>
<dbReference type="GO" id="GO:0006998">
    <property type="term" value="P:nuclear envelope organization"/>
    <property type="evidence" value="ECO:0007669"/>
    <property type="project" value="TreeGrafter"/>
</dbReference>
<reference evidence="10" key="1">
    <citation type="journal article" date="2010" name="Science">
        <title>Plasticity of animal genome architecture unmasked by rapid evolution of a pelagic tunicate.</title>
        <authorList>
            <person name="Denoeud F."/>
            <person name="Henriet S."/>
            <person name="Mungpakdee S."/>
            <person name="Aury J.M."/>
            <person name="Da Silva C."/>
            <person name="Brinkmann H."/>
            <person name="Mikhaleva J."/>
            <person name="Olsen L.C."/>
            <person name="Jubin C."/>
            <person name="Canestro C."/>
            <person name="Bouquet J.M."/>
            <person name="Danks G."/>
            <person name="Poulain J."/>
            <person name="Campsteijn C."/>
            <person name="Adamski M."/>
            <person name="Cross I."/>
            <person name="Yadetie F."/>
            <person name="Muffato M."/>
            <person name="Louis A."/>
            <person name="Butcher S."/>
            <person name="Tsagkogeorga G."/>
            <person name="Konrad A."/>
            <person name="Singh S."/>
            <person name="Jensen M.F."/>
            <person name="Cong E.H."/>
            <person name="Eikeseth-Otteraa H."/>
            <person name="Noel B."/>
            <person name="Anthouard V."/>
            <person name="Porcel B.M."/>
            <person name="Kachouri-Lafond R."/>
            <person name="Nishino A."/>
            <person name="Ugolini M."/>
            <person name="Chourrout P."/>
            <person name="Nishida H."/>
            <person name="Aasland R."/>
            <person name="Huzurbazar S."/>
            <person name="Westhof E."/>
            <person name="Delsuc F."/>
            <person name="Lehrach H."/>
            <person name="Reinhardt R."/>
            <person name="Weissenbach J."/>
            <person name="Roy S.W."/>
            <person name="Artiguenave F."/>
            <person name="Postlethwait J.H."/>
            <person name="Manak J.R."/>
            <person name="Thompson E.M."/>
            <person name="Jaillon O."/>
            <person name="Du Pasquier L."/>
            <person name="Boudinot P."/>
            <person name="Liberles D.A."/>
            <person name="Volff J.N."/>
            <person name="Philippe H."/>
            <person name="Lenhard B."/>
            <person name="Roest Crollius H."/>
            <person name="Wincker P."/>
            <person name="Chourrout D."/>
        </authorList>
    </citation>
    <scope>NUCLEOTIDE SEQUENCE [LARGE SCALE GENOMIC DNA]</scope>
</reference>
<evidence type="ECO:0000256" key="8">
    <source>
        <dbReference type="SAM" id="Phobius"/>
    </source>
</evidence>
<feature type="compositionally biased region" description="Basic residues" evidence="7">
    <location>
        <begin position="171"/>
        <end position="181"/>
    </location>
</feature>
<protein>
    <recommendedName>
        <fullName evidence="9">LEM domain-containing protein</fullName>
    </recommendedName>
</protein>
<dbReference type="Gene3D" id="1.10.10.1180">
    <property type="entry name" value="MAN1, winged-helix domain"/>
    <property type="match status" value="1"/>
</dbReference>
<dbReference type="PROSITE" id="PS50954">
    <property type="entry name" value="LEM"/>
    <property type="match status" value="2"/>
</dbReference>
<dbReference type="InterPro" id="IPR012677">
    <property type="entry name" value="Nucleotide-bd_a/b_plait_sf"/>
</dbReference>
<accession>E4YGH5</accession>
<proteinExistence type="predicted"/>
<dbReference type="InterPro" id="IPR041885">
    <property type="entry name" value="MAN1_winged_helix_dom"/>
</dbReference>
<evidence type="ECO:0000256" key="5">
    <source>
        <dbReference type="ARBA" id="ARBA00023136"/>
    </source>
</evidence>
<dbReference type="AlphaFoldDB" id="E4YGH5"/>
<feature type="region of interest" description="Disordered" evidence="7">
    <location>
        <begin position="216"/>
        <end position="343"/>
    </location>
</feature>
<dbReference type="SUPFAM" id="SSF63451">
    <property type="entry name" value="LEM domain"/>
    <property type="match status" value="2"/>
</dbReference>
<feature type="domain" description="LEM" evidence="9">
    <location>
        <begin position="1"/>
        <end position="39"/>
    </location>
</feature>
<evidence type="ECO:0000256" key="2">
    <source>
        <dbReference type="ARBA" id="ARBA00022553"/>
    </source>
</evidence>
<keyword evidence="5 8" id="KW-0472">Membrane</keyword>
<evidence type="ECO:0000259" key="9">
    <source>
        <dbReference type="PROSITE" id="PS50954"/>
    </source>
</evidence>
<dbReference type="GO" id="GO:0030514">
    <property type="term" value="P:negative regulation of BMP signaling pathway"/>
    <property type="evidence" value="ECO:0007669"/>
    <property type="project" value="TreeGrafter"/>
</dbReference>
<dbReference type="PANTHER" id="PTHR13428">
    <property type="entry name" value="INNER NUCLEAR MEMBRANE PROTEIN MAN1 LEM DOMAIN CONTAINING PROTEIN"/>
    <property type="match status" value="1"/>
</dbReference>
<dbReference type="InterPro" id="IPR034394">
    <property type="entry name" value="Man1_RRM"/>
</dbReference>
<evidence type="ECO:0000256" key="1">
    <source>
        <dbReference type="ARBA" id="ARBA00004473"/>
    </source>
</evidence>
<feature type="compositionally biased region" description="Basic and acidic residues" evidence="7">
    <location>
        <begin position="226"/>
        <end position="238"/>
    </location>
</feature>
<keyword evidence="2" id="KW-0597">Phosphoprotein</keyword>
<dbReference type="SMART" id="SM00540">
    <property type="entry name" value="LEM"/>
    <property type="match status" value="2"/>
</dbReference>
<evidence type="ECO:0000256" key="7">
    <source>
        <dbReference type="SAM" id="MobiDB-lite"/>
    </source>
</evidence>
<name>E4YGH5_OIKDI</name>
<comment type="subcellular location">
    <subcellularLocation>
        <location evidence="1">Nucleus inner membrane</location>
        <topology evidence="1">Multi-pass membrane protein</topology>
    </subcellularLocation>
</comment>
<gene>
    <name evidence="10" type="ORF">GSOID_T00024627001</name>
</gene>